<proteinExistence type="predicted"/>
<dbReference type="InterPro" id="IPR016187">
    <property type="entry name" value="CTDL_fold"/>
</dbReference>
<reference evidence="4" key="1">
    <citation type="submission" date="2023-06" db="EMBL/GenBank/DDBJ databases">
        <authorList>
            <person name="Delattre M."/>
        </authorList>
    </citation>
    <scope>NUCLEOTIDE SEQUENCE</scope>
    <source>
        <strain evidence="4">AF72</strain>
    </source>
</reference>
<dbReference type="Proteomes" id="UP001177023">
    <property type="component" value="Unassembled WGS sequence"/>
</dbReference>
<dbReference type="AlphaFoldDB" id="A0AA36CDI9"/>
<dbReference type="InterPro" id="IPR016186">
    <property type="entry name" value="C-type_lectin-like/link_sf"/>
</dbReference>
<keyword evidence="5" id="KW-1185">Reference proteome</keyword>
<feature type="compositionally biased region" description="Basic and acidic residues" evidence="1">
    <location>
        <begin position="251"/>
        <end position="260"/>
    </location>
</feature>
<evidence type="ECO:0000259" key="2">
    <source>
        <dbReference type="Pfam" id="PF06482"/>
    </source>
</evidence>
<sequence length="891" mass="98170">MPYAESEVDLLVPVESALNTDERVFRARGIDGLPAIGIQRGVTIVTPYRLYFPKRFFREFAILAAVKPSDRRGGYLFATVNPFDTIVDLGVLLEPADSGRTNITLMYSNSRTDTYSKAIASFLVPQFEQEWTQFALEVRRDEVILYFKCVRYSAIRVNRVPEQLHMEDAHKLYIAGAGPIIKSGYETLANETEDDLLTKSTAGLPSTLVDRKLSQQVQDGQETRIEHEKIDLRWLPSTAAPRKLEQQGQEIQEKTRKVDSTTKSSTAAPRKSGQRARAVRPEPRIVSSRLAGTGILEKAGQQVQAVQGLETGVKMDFTKEPKIVSSRKLGQQVQAVQGNERKIDSRRLASTVSVRKLGQQVPAVQGTENKLDARTRASTGARTKRETDEDANDFLGQFELAFDDDETIHSTTEQPWEVVGDEQAEDGSYSIVDVPDALPELVVPSEVDQLPRLELLRVSEEGADSERVDDAVEQDEGSGGVLDEDGPGKTRSSQPMLELPPAPTPPPPPPPDFMREQAYTSSSSFVAQGLQGPKGDRGEPGVGEKGECERSNSLDQLPAYNSEVHSQHSKGPKGDRGDQGPPGPPGPPGIDGNSGGGSSSSSGPATAPIFQTTVDLFGLGRHLREGSLAFVTSSQQLFIRVTNGWREVMLGQYHPILEARPSTETPPIETQKQPMAEEPRVQNPVRNSYYYDHQLPAGHPQEKERVLHLIALNQPMSGRMSGLRGADLQCYKEARQAGFSTTFRALLSSKTQDLVNIVHKVDRGTRVVNVDGEELWPSWDGLIEGRPPADGVALQSFHRQDVFQSSEWSDRRVWHGSVDGGLRSSDLLCDGWRTGSAWENALASPLERGMPLVGMAQKVSCDSKLIVLCVENMSKYNVDRILAKKNVHERD</sequence>
<accession>A0AA36CDI9</accession>
<dbReference type="InterPro" id="IPR045463">
    <property type="entry name" value="XV/XVIII_trimerization_dom"/>
</dbReference>
<dbReference type="SUPFAM" id="SSF56436">
    <property type="entry name" value="C-type lectin-like"/>
    <property type="match status" value="1"/>
</dbReference>
<evidence type="ECO:0008006" key="6">
    <source>
        <dbReference type="Google" id="ProtNLM"/>
    </source>
</evidence>
<dbReference type="SUPFAM" id="SSF49899">
    <property type="entry name" value="Concanavalin A-like lectins/glucanases"/>
    <property type="match status" value="1"/>
</dbReference>
<gene>
    <name evidence="4" type="ORF">MSPICULIGERA_LOCUS4670</name>
</gene>
<name>A0AA36CDI9_9BILA</name>
<dbReference type="Pfam" id="PF06482">
    <property type="entry name" value="Endostatin"/>
    <property type="match status" value="1"/>
</dbReference>
<feature type="compositionally biased region" description="Basic and acidic residues" evidence="1">
    <location>
        <begin position="534"/>
        <end position="552"/>
    </location>
</feature>
<dbReference type="Pfam" id="PF20010">
    <property type="entry name" value="Collagen_trimer"/>
    <property type="match status" value="1"/>
</dbReference>
<feature type="domain" description="Collagenase NC10/endostatin" evidence="2">
    <location>
        <begin position="707"/>
        <end position="873"/>
    </location>
</feature>
<feature type="region of interest" description="Disordered" evidence="1">
    <location>
        <begin position="461"/>
        <end position="607"/>
    </location>
</feature>
<dbReference type="Gene3D" id="3.10.100.10">
    <property type="entry name" value="Mannose-Binding Protein A, subunit A"/>
    <property type="match status" value="1"/>
</dbReference>
<evidence type="ECO:0000313" key="5">
    <source>
        <dbReference type="Proteomes" id="UP001177023"/>
    </source>
</evidence>
<dbReference type="Gene3D" id="2.60.120.200">
    <property type="match status" value="1"/>
</dbReference>
<dbReference type="EMBL" id="CATQJA010001159">
    <property type="protein sequence ID" value="CAJ0566054.1"/>
    <property type="molecule type" value="Genomic_DNA"/>
</dbReference>
<dbReference type="InterPro" id="IPR010515">
    <property type="entry name" value="Collagenase_NC10/endostatin"/>
</dbReference>
<comment type="caution">
    <text evidence="4">The sequence shown here is derived from an EMBL/GenBank/DDBJ whole genome shotgun (WGS) entry which is preliminary data.</text>
</comment>
<evidence type="ECO:0000256" key="1">
    <source>
        <dbReference type="SAM" id="MobiDB-lite"/>
    </source>
</evidence>
<evidence type="ECO:0000313" key="4">
    <source>
        <dbReference type="EMBL" id="CAJ0566054.1"/>
    </source>
</evidence>
<dbReference type="InterPro" id="IPR013320">
    <property type="entry name" value="ConA-like_dom_sf"/>
</dbReference>
<dbReference type="FunFam" id="3.40.1620.70:FF:000003">
    <property type="entry name" value="Collagen type XVIII alpha 1"/>
    <property type="match status" value="1"/>
</dbReference>
<feature type="compositionally biased region" description="Basic and acidic residues" evidence="1">
    <location>
        <begin position="461"/>
        <end position="470"/>
    </location>
</feature>
<feature type="domain" description="Collagen type XV/XVIII trimerization" evidence="3">
    <location>
        <begin position="609"/>
        <end position="653"/>
    </location>
</feature>
<feature type="non-terminal residue" evidence="4">
    <location>
        <position position="1"/>
    </location>
</feature>
<evidence type="ECO:0000259" key="3">
    <source>
        <dbReference type="Pfam" id="PF20010"/>
    </source>
</evidence>
<feature type="compositionally biased region" description="Pro residues" evidence="1">
    <location>
        <begin position="498"/>
        <end position="512"/>
    </location>
</feature>
<protein>
    <recommendedName>
        <fullName evidence="6">Collagen alpha-1(XVIII) chain</fullName>
    </recommendedName>
</protein>
<dbReference type="Gene3D" id="3.40.1620.70">
    <property type="match status" value="1"/>
</dbReference>
<feature type="region of interest" description="Disordered" evidence="1">
    <location>
        <begin position="236"/>
        <end position="281"/>
    </location>
</feature>
<organism evidence="4 5">
    <name type="scientific">Mesorhabditis spiculigera</name>
    <dbReference type="NCBI Taxonomy" id="96644"/>
    <lineage>
        <taxon>Eukaryota</taxon>
        <taxon>Metazoa</taxon>
        <taxon>Ecdysozoa</taxon>
        <taxon>Nematoda</taxon>
        <taxon>Chromadorea</taxon>
        <taxon>Rhabditida</taxon>
        <taxon>Rhabditina</taxon>
        <taxon>Rhabditomorpha</taxon>
        <taxon>Rhabditoidea</taxon>
        <taxon>Rhabditidae</taxon>
        <taxon>Mesorhabditinae</taxon>
        <taxon>Mesorhabditis</taxon>
    </lineage>
</organism>